<evidence type="ECO:0000259" key="3">
    <source>
        <dbReference type="Pfam" id="PF04024"/>
    </source>
</evidence>
<dbReference type="Pfam" id="PF04024">
    <property type="entry name" value="PspC"/>
    <property type="match status" value="1"/>
</dbReference>
<evidence type="ECO:0000313" key="5">
    <source>
        <dbReference type="Proteomes" id="UP000008914"/>
    </source>
</evidence>
<keyword evidence="2" id="KW-1133">Transmembrane helix</keyword>
<feature type="compositionally biased region" description="Polar residues" evidence="1">
    <location>
        <begin position="185"/>
        <end position="195"/>
    </location>
</feature>
<feature type="transmembrane region" description="Helical" evidence="2">
    <location>
        <begin position="303"/>
        <end position="325"/>
    </location>
</feature>
<proteinExistence type="predicted"/>
<reference evidence="4 5" key="1">
    <citation type="journal article" date="2010" name="Stand. Genomic Sci.">
        <title>Complete genome sequence of Intrasporangium calvum type strain (7 KIP).</title>
        <authorList>
            <person name="Del Rio T.G."/>
            <person name="Chertkov O."/>
            <person name="Yasawong M."/>
            <person name="Lucas S."/>
            <person name="Deshpande S."/>
            <person name="Cheng J.F."/>
            <person name="Detter C."/>
            <person name="Tapia R."/>
            <person name="Han C."/>
            <person name="Goodwin L."/>
            <person name="Pitluck S."/>
            <person name="Liolios K."/>
            <person name="Ivanova N."/>
            <person name="Mavromatis K."/>
            <person name="Pati A."/>
            <person name="Chen A."/>
            <person name="Palaniappan K."/>
            <person name="Land M."/>
            <person name="Hauser L."/>
            <person name="Chang Y.J."/>
            <person name="Jeffries C.D."/>
            <person name="Rohde M."/>
            <person name="Pukall R."/>
            <person name="Sikorski J."/>
            <person name="Goker M."/>
            <person name="Woyke T."/>
            <person name="Bristow J."/>
            <person name="Eisen J.A."/>
            <person name="Markowitz V."/>
            <person name="Hugenholtz P."/>
            <person name="Kyrpides N.C."/>
            <person name="Klenk H.P."/>
            <person name="Lapidus A."/>
        </authorList>
    </citation>
    <scope>NUCLEOTIDE SEQUENCE [LARGE SCALE GENOMIC DNA]</scope>
    <source>
        <strain evidence="5">ATCC 23552 / DSM 43043 / JCM 3097 / NBRC 12989 / 7 KIP</strain>
    </source>
</reference>
<dbReference type="EMBL" id="CP002343">
    <property type="protein sequence ID" value="ADU47499.1"/>
    <property type="molecule type" value="Genomic_DNA"/>
</dbReference>
<dbReference type="AlphaFoldDB" id="E6SCU4"/>
<dbReference type="KEGG" id="ica:Intca_0975"/>
<feature type="transmembrane region" description="Helical" evidence="2">
    <location>
        <begin position="243"/>
        <end position="264"/>
    </location>
</feature>
<keyword evidence="2" id="KW-0472">Membrane</keyword>
<dbReference type="RefSeq" id="WP_013491817.1">
    <property type="nucleotide sequence ID" value="NC_014830.1"/>
</dbReference>
<organism evidence="4 5">
    <name type="scientific">Intrasporangium calvum (strain ATCC 23552 / DSM 43043 / JCM 3097 / NBRC 12989 / NCIMB 10167 / NRRL B-3866 / 7 KIP)</name>
    <dbReference type="NCBI Taxonomy" id="710696"/>
    <lineage>
        <taxon>Bacteria</taxon>
        <taxon>Bacillati</taxon>
        <taxon>Actinomycetota</taxon>
        <taxon>Actinomycetes</taxon>
        <taxon>Micrococcales</taxon>
        <taxon>Intrasporangiaceae</taxon>
        <taxon>Intrasporangium</taxon>
    </lineage>
</organism>
<accession>E6SCU4</accession>
<keyword evidence="5" id="KW-1185">Reference proteome</keyword>
<feature type="transmembrane region" description="Helical" evidence="2">
    <location>
        <begin position="276"/>
        <end position="296"/>
    </location>
</feature>
<feature type="transmembrane region" description="Helical" evidence="2">
    <location>
        <begin position="99"/>
        <end position="116"/>
    </location>
</feature>
<name>E6SCU4_INTC7</name>
<dbReference type="Proteomes" id="UP000008914">
    <property type="component" value="Chromosome"/>
</dbReference>
<feature type="compositionally biased region" description="Low complexity" evidence="1">
    <location>
        <begin position="163"/>
        <end position="175"/>
    </location>
</feature>
<evidence type="ECO:0000256" key="2">
    <source>
        <dbReference type="SAM" id="Phobius"/>
    </source>
</evidence>
<dbReference type="HOGENOM" id="CLU_602403_0_0_11"/>
<sequence>MKHQTDPTRKGHGLDGLYDALRRLGVARASDGRWFAGVAAGVARRLGIDPLVVRAAFILLGMLFGIGLSLYFLLWLVLPDEQGRIPLEQALKHGEGHSIFLLIVTAVILFGGGPWFSNDNGGVRFFGFAALTVGAWWFLTRTESGRDLWRSGRQAFAPPPSATTPASQAAAAPSTLGTPGAGSPSAPTGTSTDPTTGLPVGLSTGNAAANAGAAAWPPPTGHPNLASVTVAVPTPPAERTRGIGFAGGLLILGAAILAGVGVHSAATRQDWQGSHVAVGIAGGLVVLGLGILVSGLAGRRAGWLAPFALLAMTASLFTTVMPHGLTQPFSAGERHYQPTTLPSEQSYQLGLGRLDVDLTRADLGGAGVERVVATMGLGEINLVVPEGVRVTVHASGRAGEILAIDSNEGGSQASRGGTALEDTFTYGPADAADQLVVDAEVGLGQITIRTGARP</sequence>
<feature type="transmembrane region" description="Helical" evidence="2">
    <location>
        <begin position="122"/>
        <end position="140"/>
    </location>
</feature>
<dbReference type="STRING" id="710696.Intca_0975"/>
<feature type="domain" description="Phage shock protein PspC N-terminal" evidence="3">
    <location>
        <begin position="27"/>
        <end position="81"/>
    </location>
</feature>
<dbReference type="OrthoDB" id="7359894at2"/>
<dbReference type="eggNOG" id="COG1983">
    <property type="taxonomic scope" value="Bacteria"/>
</dbReference>
<feature type="transmembrane region" description="Helical" evidence="2">
    <location>
        <begin position="55"/>
        <end position="78"/>
    </location>
</feature>
<feature type="region of interest" description="Disordered" evidence="1">
    <location>
        <begin position="151"/>
        <end position="203"/>
    </location>
</feature>
<dbReference type="InterPro" id="IPR007168">
    <property type="entry name" value="Phageshock_PspC_N"/>
</dbReference>
<keyword evidence="2" id="KW-0812">Transmembrane</keyword>
<evidence type="ECO:0000313" key="4">
    <source>
        <dbReference type="EMBL" id="ADU47499.1"/>
    </source>
</evidence>
<evidence type="ECO:0000256" key="1">
    <source>
        <dbReference type="SAM" id="MobiDB-lite"/>
    </source>
</evidence>
<gene>
    <name evidence="4" type="ordered locus">Intca_0975</name>
</gene>
<protein>
    <submittedName>
        <fullName evidence="4">PspC domain protein</fullName>
    </submittedName>
</protein>